<dbReference type="Proteomes" id="UP000532936">
    <property type="component" value="Unassembled WGS sequence"/>
</dbReference>
<dbReference type="PANTHER" id="PTHR46796">
    <property type="entry name" value="HTH-TYPE TRANSCRIPTIONAL ACTIVATOR RHAS-RELATED"/>
    <property type="match status" value="1"/>
</dbReference>
<dbReference type="InterPro" id="IPR050204">
    <property type="entry name" value="AraC_XylS_family_regulators"/>
</dbReference>
<dbReference type="InterPro" id="IPR009057">
    <property type="entry name" value="Homeodomain-like_sf"/>
</dbReference>
<dbReference type="Gene3D" id="1.10.10.60">
    <property type="entry name" value="Homeodomain-like"/>
    <property type="match status" value="1"/>
</dbReference>
<evidence type="ECO:0000313" key="5">
    <source>
        <dbReference type="EMBL" id="MBB3870812.1"/>
    </source>
</evidence>
<keyword evidence="3" id="KW-0804">Transcription</keyword>
<evidence type="ECO:0000259" key="4">
    <source>
        <dbReference type="PROSITE" id="PS01124"/>
    </source>
</evidence>
<evidence type="ECO:0000313" key="6">
    <source>
        <dbReference type="Proteomes" id="UP000532936"/>
    </source>
</evidence>
<feature type="domain" description="HTH araC/xylS-type" evidence="4">
    <location>
        <begin position="148"/>
        <end position="237"/>
    </location>
</feature>
<proteinExistence type="predicted"/>
<dbReference type="PROSITE" id="PS01124">
    <property type="entry name" value="HTH_ARAC_FAMILY_2"/>
    <property type="match status" value="1"/>
</dbReference>
<reference evidence="5 6" key="1">
    <citation type="submission" date="2020-08" db="EMBL/GenBank/DDBJ databases">
        <title>Genomic Encyclopedia of Type Strains, Phase IV (KMG-IV): sequencing the most valuable type-strain genomes for metagenomic binning, comparative biology and taxonomic classification.</title>
        <authorList>
            <person name="Goeker M."/>
        </authorList>
    </citation>
    <scope>NUCLEOTIDE SEQUENCE [LARGE SCALE GENOMIC DNA]</scope>
    <source>
        <strain evidence="5 6">DSM 14878</strain>
    </source>
</reference>
<keyword evidence="1" id="KW-0805">Transcription regulation</keyword>
<sequence>MITTVVSETGRHRLVLTHYAPEEECRAHRHMESQISLLLVGAYEETSSDGRRTVAGASLSCKPEGFEHENRFGEHGALMLSLHGKEPAEPATSYFVTQLENRRAGATLLEGAAGAGPWEYNLYGGRAMGSEAPPAINPGLQKARHRFMAEPDLSIAGLARSLDLHPVHVARLFRSAFGRSPAQMRREARAARAIDRIIRSSAALADIAVSEGFSDQAHMTRAVGEVSGWSPGALRRLLKT</sequence>
<keyword evidence="2" id="KW-0238">DNA-binding</keyword>
<organism evidence="5 6">
    <name type="scientific">Brevundimonas mediterranea</name>
    <dbReference type="NCBI Taxonomy" id="74329"/>
    <lineage>
        <taxon>Bacteria</taxon>
        <taxon>Pseudomonadati</taxon>
        <taxon>Pseudomonadota</taxon>
        <taxon>Alphaproteobacteria</taxon>
        <taxon>Caulobacterales</taxon>
        <taxon>Caulobacteraceae</taxon>
        <taxon>Brevundimonas</taxon>
    </lineage>
</organism>
<dbReference type="SUPFAM" id="SSF46689">
    <property type="entry name" value="Homeodomain-like"/>
    <property type="match status" value="1"/>
</dbReference>
<dbReference type="Pfam" id="PF12833">
    <property type="entry name" value="HTH_18"/>
    <property type="match status" value="1"/>
</dbReference>
<dbReference type="SMART" id="SM00342">
    <property type="entry name" value="HTH_ARAC"/>
    <property type="match status" value="1"/>
</dbReference>
<evidence type="ECO:0000256" key="1">
    <source>
        <dbReference type="ARBA" id="ARBA00023015"/>
    </source>
</evidence>
<evidence type="ECO:0000256" key="3">
    <source>
        <dbReference type="ARBA" id="ARBA00023163"/>
    </source>
</evidence>
<protein>
    <submittedName>
        <fullName evidence="5">AraC family transcriptional regulator</fullName>
    </submittedName>
</protein>
<dbReference type="GO" id="GO:0043565">
    <property type="term" value="F:sequence-specific DNA binding"/>
    <property type="evidence" value="ECO:0007669"/>
    <property type="project" value="InterPro"/>
</dbReference>
<dbReference type="GO" id="GO:0003700">
    <property type="term" value="F:DNA-binding transcription factor activity"/>
    <property type="evidence" value="ECO:0007669"/>
    <property type="project" value="InterPro"/>
</dbReference>
<dbReference type="InterPro" id="IPR018060">
    <property type="entry name" value="HTH_AraC"/>
</dbReference>
<name>A0A7W6A225_9CAUL</name>
<evidence type="ECO:0000256" key="2">
    <source>
        <dbReference type="ARBA" id="ARBA00023125"/>
    </source>
</evidence>
<dbReference type="EMBL" id="JACIDA010000001">
    <property type="protein sequence ID" value="MBB3870812.1"/>
    <property type="molecule type" value="Genomic_DNA"/>
</dbReference>
<gene>
    <name evidence="5" type="ORF">GGR11_000326</name>
</gene>
<dbReference type="AlphaFoldDB" id="A0A7W6A225"/>
<accession>A0A7W6A225</accession>
<comment type="caution">
    <text evidence="5">The sequence shown here is derived from an EMBL/GenBank/DDBJ whole genome shotgun (WGS) entry which is preliminary data.</text>
</comment>